<dbReference type="InterPro" id="IPR012967">
    <property type="entry name" value="COMT_dimerisation"/>
</dbReference>
<evidence type="ECO:0000259" key="4">
    <source>
        <dbReference type="Pfam" id="PF00891"/>
    </source>
</evidence>
<dbReference type="GO" id="GO:0046983">
    <property type="term" value="F:protein dimerization activity"/>
    <property type="evidence" value="ECO:0007669"/>
    <property type="project" value="InterPro"/>
</dbReference>
<sequence length="380" mass="40712">MAALTDPPQRTEAPRGLVEALRRRRDALIASPRFQAWADRFPLTRRLARREARALFDLVAGFVYAQTLAACVELELFERLREGPRSAEALAAGTGLAPEAMARLCRAAVSLRLMERRGDRFALGPLGAATLGAAGVREMVRHHRLLYADLADPVALLRGEGAPALAGYWSYVRGGAPSAQEAARYSRLMAASQAMVAEEVLRAGALRGVRRLMDVGGGDGTFLETAARRLPRLRGLLVDLPPVAAQAQARFARAGLADRLESRGADMLAAPLPAGADAASLVRVLYDHDEPAARAILARVFAALPPGGRIVVAEPMAGGRRPDRVGDAYFAFYTLAMTSGAPRDPETHGRLLAEAGFESVRVARRARSFAATVITARRPA</sequence>
<dbReference type="GO" id="GO:0008171">
    <property type="term" value="F:O-methyltransferase activity"/>
    <property type="evidence" value="ECO:0007669"/>
    <property type="project" value="InterPro"/>
</dbReference>
<feature type="domain" description="O-methyltransferase dimerisation" evidence="5">
    <location>
        <begin position="57"/>
        <end position="127"/>
    </location>
</feature>
<dbReference type="InterPro" id="IPR001077">
    <property type="entry name" value="COMT_C"/>
</dbReference>
<dbReference type="Pfam" id="PF08100">
    <property type="entry name" value="Dimerisation"/>
    <property type="match status" value="1"/>
</dbReference>
<gene>
    <name evidence="6" type="ORF">SAMN05216258_10293</name>
</gene>
<dbReference type="PROSITE" id="PS51683">
    <property type="entry name" value="SAM_OMT_II"/>
    <property type="match status" value="1"/>
</dbReference>
<dbReference type="RefSeq" id="WP_092857881.1">
    <property type="nucleotide sequence ID" value="NZ_FOQH01000002.1"/>
</dbReference>
<proteinExistence type="predicted"/>
<dbReference type="InterPro" id="IPR036390">
    <property type="entry name" value="WH_DNA-bd_sf"/>
</dbReference>
<dbReference type="SUPFAM" id="SSF53335">
    <property type="entry name" value="S-adenosyl-L-methionine-dependent methyltransferases"/>
    <property type="match status" value="1"/>
</dbReference>
<evidence type="ECO:0000256" key="2">
    <source>
        <dbReference type="ARBA" id="ARBA00022679"/>
    </source>
</evidence>
<dbReference type="GO" id="GO:0032259">
    <property type="term" value="P:methylation"/>
    <property type="evidence" value="ECO:0007669"/>
    <property type="project" value="UniProtKB-KW"/>
</dbReference>
<dbReference type="STRING" id="1114924.SAMN05216258_10293"/>
<evidence type="ECO:0000313" key="6">
    <source>
        <dbReference type="EMBL" id="SFH75724.1"/>
    </source>
</evidence>
<dbReference type="InterPro" id="IPR029063">
    <property type="entry name" value="SAM-dependent_MTases_sf"/>
</dbReference>
<dbReference type="PANTHER" id="PTHR43712:SF2">
    <property type="entry name" value="O-METHYLTRANSFERASE CICE"/>
    <property type="match status" value="1"/>
</dbReference>
<dbReference type="Gene3D" id="3.40.50.150">
    <property type="entry name" value="Vaccinia Virus protein VP39"/>
    <property type="match status" value="1"/>
</dbReference>
<dbReference type="OrthoDB" id="7418600at2"/>
<keyword evidence="2 6" id="KW-0808">Transferase</keyword>
<protein>
    <submittedName>
        <fullName evidence="6">Demethylspheroidene O-methyltransferase</fullName>
    </submittedName>
</protein>
<keyword evidence="7" id="KW-1185">Reference proteome</keyword>
<dbReference type="EMBL" id="FOQH01000002">
    <property type="protein sequence ID" value="SFH75724.1"/>
    <property type="molecule type" value="Genomic_DNA"/>
</dbReference>
<reference evidence="6 7" key="1">
    <citation type="submission" date="2016-10" db="EMBL/GenBank/DDBJ databases">
        <authorList>
            <person name="de Groot N.N."/>
        </authorList>
    </citation>
    <scope>NUCLEOTIDE SEQUENCE [LARGE SCALE GENOMIC DNA]</scope>
    <source>
        <strain evidence="6 7">CGMCC 1.11030</strain>
    </source>
</reference>
<dbReference type="Pfam" id="PF00891">
    <property type="entry name" value="Methyltransf_2"/>
    <property type="match status" value="1"/>
</dbReference>
<dbReference type="AlphaFoldDB" id="A0A1I3CMI4"/>
<dbReference type="SUPFAM" id="SSF46785">
    <property type="entry name" value="Winged helix' DNA-binding domain"/>
    <property type="match status" value="1"/>
</dbReference>
<accession>A0A1I3CMI4</accession>
<dbReference type="PANTHER" id="PTHR43712">
    <property type="entry name" value="PUTATIVE (AFU_ORTHOLOGUE AFUA_4G14580)-RELATED"/>
    <property type="match status" value="1"/>
</dbReference>
<dbReference type="Proteomes" id="UP000199377">
    <property type="component" value="Unassembled WGS sequence"/>
</dbReference>
<dbReference type="CDD" id="cd02440">
    <property type="entry name" value="AdoMet_MTases"/>
    <property type="match status" value="1"/>
</dbReference>
<dbReference type="InterPro" id="IPR016461">
    <property type="entry name" value="COMT-like"/>
</dbReference>
<feature type="domain" description="O-methyltransferase C-terminal" evidence="4">
    <location>
        <begin position="147"/>
        <end position="358"/>
    </location>
</feature>
<dbReference type="InterPro" id="IPR036388">
    <property type="entry name" value="WH-like_DNA-bd_sf"/>
</dbReference>
<evidence type="ECO:0000259" key="5">
    <source>
        <dbReference type="Pfam" id="PF08100"/>
    </source>
</evidence>
<dbReference type="Gene3D" id="1.10.10.10">
    <property type="entry name" value="Winged helix-like DNA-binding domain superfamily/Winged helix DNA-binding domain"/>
    <property type="match status" value="1"/>
</dbReference>
<evidence type="ECO:0000256" key="1">
    <source>
        <dbReference type="ARBA" id="ARBA00022603"/>
    </source>
</evidence>
<keyword evidence="1 6" id="KW-0489">Methyltransferase</keyword>
<evidence type="ECO:0000256" key="3">
    <source>
        <dbReference type="ARBA" id="ARBA00022691"/>
    </source>
</evidence>
<organism evidence="6 7">
    <name type="scientific">Albimonas pacifica</name>
    <dbReference type="NCBI Taxonomy" id="1114924"/>
    <lineage>
        <taxon>Bacteria</taxon>
        <taxon>Pseudomonadati</taxon>
        <taxon>Pseudomonadota</taxon>
        <taxon>Alphaproteobacteria</taxon>
        <taxon>Rhodobacterales</taxon>
        <taxon>Paracoccaceae</taxon>
        <taxon>Albimonas</taxon>
    </lineage>
</organism>
<keyword evidence="3" id="KW-0949">S-adenosyl-L-methionine</keyword>
<name>A0A1I3CMI4_9RHOB</name>
<evidence type="ECO:0000313" key="7">
    <source>
        <dbReference type="Proteomes" id="UP000199377"/>
    </source>
</evidence>